<feature type="disulfide bond" description="Redox-active" evidence="4">
    <location>
        <begin position="88"/>
        <end position="92"/>
    </location>
</feature>
<keyword evidence="5" id="KW-0812">Transmembrane</keyword>
<dbReference type="EMBL" id="RQHV01000062">
    <property type="protein sequence ID" value="TGN07214.1"/>
    <property type="molecule type" value="Genomic_DNA"/>
</dbReference>
<dbReference type="Gene3D" id="3.40.30.10">
    <property type="entry name" value="Glutaredoxin"/>
    <property type="match status" value="1"/>
</dbReference>
<feature type="transmembrane region" description="Helical" evidence="5">
    <location>
        <begin position="245"/>
        <end position="267"/>
    </location>
</feature>
<evidence type="ECO:0000256" key="3">
    <source>
        <dbReference type="PIRSR" id="PIRSR603782-1"/>
    </source>
</evidence>
<dbReference type="PANTHER" id="PTHR12151">
    <property type="entry name" value="ELECTRON TRANSPORT PROTIN SCO1/SENC FAMILY MEMBER"/>
    <property type="match status" value="1"/>
</dbReference>
<evidence type="ECO:0000256" key="5">
    <source>
        <dbReference type="SAM" id="Phobius"/>
    </source>
</evidence>
<keyword evidence="3" id="KW-0479">Metal-binding</keyword>
<name>A0A4R9LM11_9LEPT</name>
<accession>A0A4R9LM11</accession>
<dbReference type="PANTHER" id="PTHR12151:SF8">
    <property type="entry name" value="THIOREDOXIN DOMAIN-CONTAINING PROTEIN"/>
    <property type="match status" value="1"/>
</dbReference>
<dbReference type="InterPro" id="IPR003782">
    <property type="entry name" value="SCO1/SenC"/>
</dbReference>
<protein>
    <submittedName>
        <fullName evidence="7">SCO family protein</fullName>
    </submittedName>
</protein>
<evidence type="ECO:0000256" key="2">
    <source>
        <dbReference type="ARBA" id="ARBA00023008"/>
    </source>
</evidence>
<organism evidence="7 8">
    <name type="scientific">Leptospira ilyithenensis</name>
    <dbReference type="NCBI Taxonomy" id="2484901"/>
    <lineage>
        <taxon>Bacteria</taxon>
        <taxon>Pseudomonadati</taxon>
        <taxon>Spirochaetota</taxon>
        <taxon>Spirochaetia</taxon>
        <taxon>Leptospirales</taxon>
        <taxon>Leptospiraceae</taxon>
        <taxon>Leptospira</taxon>
    </lineage>
</organism>
<keyword evidence="8" id="KW-1185">Reference proteome</keyword>
<dbReference type="Proteomes" id="UP000298264">
    <property type="component" value="Unassembled WGS sequence"/>
</dbReference>
<feature type="binding site" evidence="3">
    <location>
        <position position="88"/>
    </location>
    <ligand>
        <name>Cu cation</name>
        <dbReference type="ChEBI" id="CHEBI:23378"/>
    </ligand>
</feature>
<evidence type="ECO:0000256" key="4">
    <source>
        <dbReference type="PIRSR" id="PIRSR603782-2"/>
    </source>
</evidence>
<feature type="binding site" evidence="3">
    <location>
        <position position="182"/>
    </location>
    <ligand>
        <name>Cu cation</name>
        <dbReference type="ChEBI" id="CHEBI:23378"/>
    </ligand>
</feature>
<sequence length="281" mass="32246">MLFFKSALYLLSFVWVFPTVLWAYDPHSNLTKENKLPKELSEIGISDVTGKQIDFHIPFKNEEGKEVLLSDYFKKGKPVLFSPVYFTCPTLCNHHMNGVMKGLKLLDWTAGKEFQYIAVSIDPRETEEISAPKKRAYVQEYDRPGVDTGFHLLTGSSESITALMKQLQFRYTWDETAKQFIHASGVYVLTPEGKVSRIFQGIQLSERDLKLAFLEAADGKIGGFVDKFALFCFQFDPYKNKYTIYAFRIMQMGGGITLLILGSFLFINWRKTKNNHRQGVK</sequence>
<feature type="domain" description="Thioredoxin" evidence="6">
    <location>
        <begin position="46"/>
        <end position="219"/>
    </location>
</feature>
<dbReference type="OrthoDB" id="9786756at2"/>
<dbReference type="RefSeq" id="WP_135765934.1">
    <property type="nucleotide sequence ID" value="NZ_RQHV01000062.1"/>
</dbReference>
<dbReference type="SUPFAM" id="SSF52833">
    <property type="entry name" value="Thioredoxin-like"/>
    <property type="match status" value="1"/>
</dbReference>
<comment type="similarity">
    <text evidence="1">Belongs to the SCO1/2 family.</text>
</comment>
<dbReference type="GO" id="GO:0046872">
    <property type="term" value="F:metal ion binding"/>
    <property type="evidence" value="ECO:0007669"/>
    <property type="project" value="UniProtKB-KW"/>
</dbReference>
<dbReference type="Pfam" id="PF02630">
    <property type="entry name" value="SCO1-SenC"/>
    <property type="match status" value="1"/>
</dbReference>
<evidence type="ECO:0000313" key="8">
    <source>
        <dbReference type="Proteomes" id="UP000298264"/>
    </source>
</evidence>
<feature type="binding site" evidence="3">
    <location>
        <position position="92"/>
    </location>
    <ligand>
        <name>Cu cation</name>
        <dbReference type="ChEBI" id="CHEBI:23378"/>
    </ligand>
</feature>
<dbReference type="InterPro" id="IPR013766">
    <property type="entry name" value="Thioredoxin_domain"/>
</dbReference>
<evidence type="ECO:0000256" key="1">
    <source>
        <dbReference type="ARBA" id="ARBA00010996"/>
    </source>
</evidence>
<reference evidence="7" key="1">
    <citation type="journal article" date="2019" name="PLoS Negl. Trop. Dis.">
        <title>Revisiting the worldwide diversity of Leptospira species in the environment.</title>
        <authorList>
            <person name="Vincent A.T."/>
            <person name="Schiettekatte O."/>
            <person name="Bourhy P."/>
            <person name="Veyrier F.J."/>
            <person name="Picardeau M."/>
        </authorList>
    </citation>
    <scope>NUCLEOTIDE SEQUENCE [LARGE SCALE GENOMIC DNA]</scope>
    <source>
        <strain evidence="7">201400974</strain>
    </source>
</reference>
<dbReference type="InterPro" id="IPR036249">
    <property type="entry name" value="Thioredoxin-like_sf"/>
</dbReference>
<dbReference type="AlphaFoldDB" id="A0A4R9LM11"/>
<dbReference type="PROSITE" id="PS51352">
    <property type="entry name" value="THIOREDOXIN_2"/>
    <property type="match status" value="1"/>
</dbReference>
<dbReference type="CDD" id="cd02968">
    <property type="entry name" value="SCO"/>
    <property type="match status" value="1"/>
</dbReference>
<proteinExistence type="inferred from homology"/>
<keyword evidence="4" id="KW-1015">Disulfide bond</keyword>
<keyword evidence="2 3" id="KW-0186">Copper</keyword>
<evidence type="ECO:0000313" key="7">
    <source>
        <dbReference type="EMBL" id="TGN07214.1"/>
    </source>
</evidence>
<keyword evidence="5" id="KW-0472">Membrane</keyword>
<keyword evidence="5" id="KW-1133">Transmembrane helix</keyword>
<evidence type="ECO:0000259" key="6">
    <source>
        <dbReference type="PROSITE" id="PS51352"/>
    </source>
</evidence>
<comment type="caution">
    <text evidence="7">The sequence shown here is derived from an EMBL/GenBank/DDBJ whole genome shotgun (WGS) entry which is preliminary data.</text>
</comment>
<gene>
    <name evidence="7" type="ORF">EHS11_17745</name>
</gene>